<comment type="caution">
    <text evidence="1">The sequence shown here is derived from an EMBL/GenBank/DDBJ whole genome shotgun (WGS) entry which is preliminary data.</text>
</comment>
<organism evidence="1 2">
    <name type="scientific">Asbolus verrucosus</name>
    <name type="common">Desert ironclad beetle</name>
    <dbReference type="NCBI Taxonomy" id="1661398"/>
    <lineage>
        <taxon>Eukaryota</taxon>
        <taxon>Metazoa</taxon>
        <taxon>Ecdysozoa</taxon>
        <taxon>Arthropoda</taxon>
        <taxon>Hexapoda</taxon>
        <taxon>Insecta</taxon>
        <taxon>Pterygota</taxon>
        <taxon>Neoptera</taxon>
        <taxon>Endopterygota</taxon>
        <taxon>Coleoptera</taxon>
        <taxon>Polyphaga</taxon>
        <taxon>Cucujiformia</taxon>
        <taxon>Tenebrionidae</taxon>
        <taxon>Pimeliinae</taxon>
        <taxon>Asbolus</taxon>
    </lineage>
</organism>
<gene>
    <name evidence="1" type="ORF">BDFB_011747</name>
</gene>
<sequence length="66" mass="7235">MIEFRMSAPFMLPHSREGVELRSAKLTLRGVSLATLFGMPGQGCLRRVFPATGAYEALHSRRSQGG</sequence>
<accession>A0A482W795</accession>
<name>A0A482W795_ASBVE</name>
<keyword evidence="2" id="KW-1185">Reference proteome</keyword>
<dbReference type="EMBL" id="QDEB01024161">
    <property type="protein sequence ID" value="RZC40669.1"/>
    <property type="molecule type" value="Genomic_DNA"/>
</dbReference>
<evidence type="ECO:0000313" key="1">
    <source>
        <dbReference type="EMBL" id="RZC40669.1"/>
    </source>
</evidence>
<evidence type="ECO:0000313" key="2">
    <source>
        <dbReference type="Proteomes" id="UP000292052"/>
    </source>
</evidence>
<reference evidence="1 2" key="1">
    <citation type="submission" date="2017-03" db="EMBL/GenBank/DDBJ databases">
        <title>Genome of the blue death feigning beetle - Asbolus verrucosus.</title>
        <authorList>
            <person name="Rider S.D."/>
        </authorList>
    </citation>
    <scope>NUCLEOTIDE SEQUENCE [LARGE SCALE GENOMIC DNA]</scope>
    <source>
        <strain evidence="1">Butters</strain>
        <tissue evidence="1">Head and leg muscle</tissue>
    </source>
</reference>
<proteinExistence type="predicted"/>
<dbReference type="AlphaFoldDB" id="A0A482W795"/>
<protein>
    <submittedName>
        <fullName evidence="1">Uncharacterized protein</fullName>
    </submittedName>
</protein>
<dbReference type="Proteomes" id="UP000292052">
    <property type="component" value="Unassembled WGS sequence"/>
</dbReference>